<feature type="domain" description="F5/8 type C" evidence="4">
    <location>
        <begin position="305"/>
        <end position="434"/>
    </location>
</feature>
<dbReference type="PROSITE" id="PS50022">
    <property type="entry name" value="FA58C_3"/>
    <property type="match status" value="1"/>
</dbReference>
<comment type="caution">
    <text evidence="6">The sequence shown here is derived from an EMBL/GenBank/DDBJ whole genome shotgun (WGS) entry which is preliminary data.</text>
</comment>
<dbReference type="Gene3D" id="2.60.120.260">
    <property type="entry name" value="Galactose-binding domain-like"/>
    <property type="match status" value="1"/>
</dbReference>
<evidence type="ECO:0000256" key="2">
    <source>
        <dbReference type="ARBA" id="ARBA00023295"/>
    </source>
</evidence>
<dbReference type="InterPro" id="IPR032329">
    <property type="entry name" value="DUF4855"/>
</dbReference>
<dbReference type="SUPFAM" id="SSF49785">
    <property type="entry name" value="Galactose-binding domain-like"/>
    <property type="match status" value="1"/>
</dbReference>
<evidence type="ECO:0000313" key="7">
    <source>
        <dbReference type="Proteomes" id="UP000617402"/>
    </source>
</evidence>
<reference evidence="6 7" key="1">
    <citation type="submission" date="2020-07" db="EMBL/GenBank/DDBJ databases">
        <title>Draft whole-genome sequence of Heliobacterium chlorum DSM 3682, type strain.</title>
        <authorList>
            <person name="Kyndt J.A."/>
            <person name="Meyer T.E."/>
            <person name="Imhoff J.F."/>
        </authorList>
    </citation>
    <scope>NUCLEOTIDE SEQUENCE [LARGE SCALE GENOMIC DNA]</scope>
    <source>
        <strain evidence="6 7">DSM 3682</strain>
    </source>
</reference>
<keyword evidence="1" id="KW-0677">Repeat</keyword>
<evidence type="ECO:0000313" key="6">
    <source>
        <dbReference type="EMBL" id="MBC9784762.1"/>
    </source>
</evidence>
<keyword evidence="3" id="KW-0732">Signal</keyword>
<feature type="domain" description="SLH" evidence="5">
    <location>
        <begin position="77"/>
        <end position="138"/>
    </location>
</feature>
<organism evidence="6 7">
    <name type="scientific">Heliobacterium chlorum</name>
    <dbReference type="NCBI Taxonomy" id="2698"/>
    <lineage>
        <taxon>Bacteria</taxon>
        <taxon>Bacillati</taxon>
        <taxon>Bacillota</taxon>
        <taxon>Clostridia</taxon>
        <taxon>Eubacteriales</taxon>
        <taxon>Heliobacteriaceae</taxon>
        <taxon>Heliobacterium</taxon>
    </lineage>
</organism>
<dbReference type="InterPro" id="IPR008979">
    <property type="entry name" value="Galactose-bd-like_sf"/>
</dbReference>
<protein>
    <submittedName>
        <fullName evidence="6">DUF4855 domain-containing protein</fullName>
    </submittedName>
</protein>
<dbReference type="Pfam" id="PF00395">
    <property type="entry name" value="SLH"/>
    <property type="match status" value="1"/>
</dbReference>
<feature type="signal peptide" evidence="3">
    <location>
        <begin position="1"/>
        <end position="20"/>
    </location>
</feature>
<dbReference type="Pfam" id="PF16147">
    <property type="entry name" value="DUF4855"/>
    <property type="match status" value="1"/>
</dbReference>
<dbReference type="Pfam" id="PF00754">
    <property type="entry name" value="F5_F8_type_C"/>
    <property type="match status" value="1"/>
</dbReference>
<dbReference type="PROSITE" id="PS51272">
    <property type="entry name" value="SLH"/>
    <property type="match status" value="1"/>
</dbReference>
<dbReference type="InterPro" id="IPR000421">
    <property type="entry name" value="FA58C"/>
</dbReference>
<dbReference type="RefSeq" id="WP_188040035.1">
    <property type="nucleotide sequence ID" value="NZ_JACVHF010000008.1"/>
</dbReference>
<dbReference type="EMBL" id="JACVHF010000008">
    <property type="protein sequence ID" value="MBC9784762.1"/>
    <property type="molecule type" value="Genomic_DNA"/>
</dbReference>
<keyword evidence="2" id="KW-0326">Glycosidase</keyword>
<proteinExistence type="predicted"/>
<sequence length="811" mass="90169">MRLKKWAFCLSALLVTSSSIVPTGNGYDGSLVGIAAARAENPVPTAEKEDTKEQPITGLTFSVSLAKALGIQPLYPVKASYGDVPRYTAEFGYVEAMVALGILSPGDPIEPHLPITRQDAALLIWRALGDPSVPLSYIPYPDGSAVADYAKTGVAFIAQQGWIPLRAGNFEPQAPLTAAEAEAVAAAIANRRHSQALRAFDIISTRSLDIKKGYPTPLEIPELKEELPFTPVYGTDVPDLGSLSPQGQFVFGDSINKKGTVTVNAGYSAYDVMVNFYGGSSAKKVDTDKSKGTLSSGKSDREHGAKEIPFTYRIVSDKPDQVFQQTESTSYPGPEEGIGAKSDTWTGFYRQEDRDIIVDLGSSQPVSSVSMEFMQDIASAIRFPEYMRSYVSTDGQNWSYLGQARHDIPPSDKTVQTRTLALQFPSVSTRYIKIRFPVDIWTFARRLSVTGGSEPSKPLLLPKEDRAAEALKAPAPAPEPTYLQVPGMNDILLAYTGGHEARGTWTSADFLPMIAHQDQKGSLTGRMFDSILFLPYSTVGSSRDEWQAYLDDLFTPSLQLNALNDALSSMNKVMGTTEKEKVILTIPYPDPKQNSFGSLEQSGPSLSFDVEKLGKEAALKNRLAAVDWFYGQLLSRWEQAHFEHLELAGIYWYAETMDARIPGEKELVQGTARLVRAKEQNFFWIPFHGANGYDDWRSYGFHYAFLQPNYYAEDPKRSDERMMRTADLARQYRMGVELECDDRLLKDPQYYQLFYKQLNRAHELGFDGPTTNVYYAESKTLVTVSRSSDAKIRAIYDDLYKWMIGLYKPSR</sequence>
<accession>A0ABR7T3S0</accession>
<evidence type="ECO:0000259" key="4">
    <source>
        <dbReference type="PROSITE" id="PS50022"/>
    </source>
</evidence>
<dbReference type="Proteomes" id="UP000617402">
    <property type="component" value="Unassembled WGS sequence"/>
</dbReference>
<evidence type="ECO:0000256" key="1">
    <source>
        <dbReference type="ARBA" id="ARBA00022737"/>
    </source>
</evidence>
<feature type="chain" id="PRO_5046304426" evidence="3">
    <location>
        <begin position="21"/>
        <end position="811"/>
    </location>
</feature>
<keyword evidence="2" id="KW-0378">Hydrolase</keyword>
<name>A0ABR7T3S0_HELCL</name>
<gene>
    <name evidence="6" type="ORF">H1S01_09590</name>
</gene>
<evidence type="ECO:0000256" key="3">
    <source>
        <dbReference type="SAM" id="SignalP"/>
    </source>
</evidence>
<keyword evidence="7" id="KW-1185">Reference proteome</keyword>
<dbReference type="InterPro" id="IPR001119">
    <property type="entry name" value="SLH_dom"/>
</dbReference>
<evidence type="ECO:0000259" key="5">
    <source>
        <dbReference type="PROSITE" id="PS51272"/>
    </source>
</evidence>